<dbReference type="InterPro" id="IPR036388">
    <property type="entry name" value="WH-like_DNA-bd_sf"/>
</dbReference>
<dbReference type="GO" id="GO:0003700">
    <property type="term" value="F:DNA-binding transcription factor activity"/>
    <property type="evidence" value="ECO:0007669"/>
    <property type="project" value="InterPro"/>
</dbReference>
<dbReference type="Gene3D" id="3.40.50.10490">
    <property type="entry name" value="Glucose-6-phosphate isomerase like protein, domain 1"/>
    <property type="match status" value="1"/>
</dbReference>
<dbReference type="Pfam" id="PF01380">
    <property type="entry name" value="SIS"/>
    <property type="match status" value="1"/>
</dbReference>
<dbReference type="InterPro" id="IPR046348">
    <property type="entry name" value="SIS_dom_sf"/>
</dbReference>
<feature type="domain" description="HTH rpiR-type" evidence="1">
    <location>
        <begin position="1"/>
        <end position="72"/>
    </location>
</feature>
<dbReference type="SUPFAM" id="SSF53697">
    <property type="entry name" value="SIS domain"/>
    <property type="match status" value="1"/>
</dbReference>
<dbReference type="GO" id="GO:0097367">
    <property type="term" value="F:carbohydrate derivative binding"/>
    <property type="evidence" value="ECO:0007669"/>
    <property type="project" value="InterPro"/>
</dbReference>
<dbReference type="PANTHER" id="PTHR30514">
    <property type="entry name" value="GLUCOKINASE"/>
    <property type="match status" value="1"/>
</dbReference>
<organism evidence="3 4">
    <name type="scientific">Alkalicoccus urumqiensis</name>
    <name type="common">Bacillus urumqiensis</name>
    <dbReference type="NCBI Taxonomy" id="1548213"/>
    <lineage>
        <taxon>Bacteria</taxon>
        <taxon>Bacillati</taxon>
        <taxon>Bacillota</taxon>
        <taxon>Bacilli</taxon>
        <taxon>Bacillales</taxon>
        <taxon>Bacillaceae</taxon>
        <taxon>Alkalicoccus</taxon>
    </lineage>
</organism>
<reference evidence="3 4" key="1">
    <citation type="submission" date="2018-03" db="EMBL/GenBank/DDBJ databases">
        <title>Bacillus urumqiensis sp. nov., a moderately haloalkaliphilic bacterium isolated from a salt lake.</title>
        <authorList>
            <person name="Zhao B."/>
            <person name="Liao Z."/>
        </authorList>
    </citation>
    <scope>NUCLEOTIDE SEQUENCE [LARGE SCALE GENOMIC DNA]</scope>
    <source>
        <strain evidence="3 4">BZ-SZ-XJ18</strain>
    </source>
</reference>
<dbReference type="AlphaFoldDB" id="A0A2P6ME59"/>
<dbReference type="GO" id="GO:1901135">
    <property type="term" value="P:carbohydrate derivative metabolic process"/>
    <property type="evidence" value="ECO:0007669"/>
    <property type="project" value="InterPro"/>
</dbReference>
<dbReference type="Proteomes" id="UP000243650">
    <property type="component" value="Unassembled WGS sequence"/>
</dbReference>
<dbReference type="InterPro" id="IPR047640">
    <property type="entry name" value="RpiR-like"/>
</dbReference>
<name>A0A2P6ME59_ALKUR</name>
<protein>
    <submittedName>
        <fullName evidence="3">RpiR family transcriptional regulator</fullName>
    </submittedName>
</protein>
<feature type="domain" description="SIS" evidence="2">
    <location>
        <begin position="99"/>
        <end position="237"/>
    </location>
</feature>
<proteinExistence type="predicted"/>
<sequence length="237" mass="27108">MLTLRTDHLTTLEKATHDTLKQAVSEQEKLTIVHAAEQCGVSPSKISKLVRKLGFTSFKQYKRYFSGLEDGTPASPPSGEIRRLMQFLEHYDPALADDFVSVFLRFKKVILFGLGPSYICAEYFGYKLRTVTDRNVLVTQHEDYTERLADKDTLLIIFSVTGTFKSFEPLLGAVQKQGAQTMLVLEEPLNTRDSSADYIFHLSPYKQEGDLLAFEKTRTIFFIFMEEIITKLRQTLE</sequence>
<comment type="caution">
    <text evidence="3">The sequence shown here is derived from an EMBL/GenBank/DDBJ whole genome shotgun (WGS) entry which is preliminary data.</text>
</comment>
<evidence type="ECO:0000259" key="1">
    <source>
        <dbReference type="PROSITE" id="PS51071"/>
    </source>
</evidence>
<gene>
    <name evidence="3" type="ORF">C6I21_13735</name>
</gene>
<dbReference type="InterPro" id="IPR009057">
    <property type="entry name" value="Homeodomain-like_sf"/>
</dbReference>
<dbReference type="PROSITE" id="PS51464">
    <property type="entry name" value="SIS"/>
    <property type="match status" value="1"/>
</dbReference>
<dbReference type="RefSeq" id="WP_105960046.1">
    <property type="nucleotide sequence ID" value="NZ_PVNS01000014.1"/>
</dbReference>
<dbReference type="Gene3D" id="1.10.10.10">
    <property type="entry name" value="Winged helix-like DNA-binding domain superfamily/Winged helix DNA-binding domain"/>
    <property type="match status" value="1"/>
</dbReference>
<dbReference type="OrthoDB" id="63027at2"/>
<dbReference type="GO" id="GO:0003677">
    <property type="term" value="F:DNA binding"/>
    <property type="evidence" value="ECO:0007669"/>
    <property type="project" value="InterPro"/>
</dbReference>
<dbReference type="InterPro" id="IPR001347">
    <property type="entry name" value="SIS_dom"/>
</dbReference>
<evidence type="ECO:0000313" key="4">
    <source>
        <dbReference type="Proteomes" id="UP000243650"/>
    </source>
</evidence>
<dbReference type="SUPFAM" id="SSF46689">
    <property type="entry name" value="Homeodomain-like"/>
    <property type="match status" value="1"/>
</dbReference>
<accession>A0A2P6ME59</accession>
<evidence type="ECO:0000313" key="3">
    <source>
        <dbReference type="EMBL" id="PRO64555.1"/>
    </source>
</evidence>
<keyword evidence="4" id="KW-1185">Reference proteome</keyword>
<evidence type="ECO:0000259" key="2">
    <source>
        <dbReference type="PROSITE" id="PS51464"/>
    </source>
</evidence>
<dbReference type="PROSITE" id="PS51071">
    <property type="entry name" value="HTH_RPIR"/>
    <property type="match status" value="1"/>
</dbReference>
<dbReference type="Pfam" id="PF01418">
    <property type="entry name" value="HTH_6"/>
    <property type="match status" value="1"/>
</dbReference>
<dbReference type="EMBL" id="PVNS01000014">
    <property type="protein sequence ID" value="PRO64555.1"/>
    <property type="molecule type" value="Genomic_DNA"/>
</dbReference>
<dbReference type="InterPro" id="IPR000281">
    <property type="entry name" value="HTH_RpiR"/>
</dbReference>